<keyword evidence="5 6" id="KW-0560">Oxidoreductase</keyword>
<dbReference type="InterPro" id="IPR037069">
    <property type="entry name" value="AcylCoA_DH/ox_N_sf"/>
</dbReference>
<proteinExistence type="inferred from homology"/>
<dbReference type="InterPro" id="IPR013786">
    <property type="entry name" value="AcylCoA_DH/ox_N"/>
</dbReference>
<comment type="caution">
    <text evidence="11">The sequence shown here is derived from an EMBL/GenBank/DDBJ whole genome shotgun (WGS) entry which is preliminary data.</text>
</comment>
<dbReference type="PANTHER" id="PTHR42803">
    <property type="entry name" value="ACYL-COA DEHYDROGENASE"/>
    <property type="match status" value="1"/>
</dbReference>
<organism evidence="11 12">
    <name type="scientific">Tahibacter harae</name>
    <dbReference type="NCBI Taxonomy" id="2963937"/>
    <lineage>
        <taxon>Bacteria</taxon>
        <taxon>Pseudomonadati</taxon>
        <taxon>Pseudomonadota</taxon>
        <taxon>Gammaproteobacteria</taxon>
        <taxon>Lysobacterales</taxon>
        <taxon>Rhodanobacteraceae</taxon>
        <taxon>Tahibacter</taxon>
    </lineage>
</organism>
<dbReference type="RefSeq" id="WP_255913423.1">
    <property type="nucleotide sequence ID" value="NZ_JANFQO010000005.1"/>
</dbReference>
<name>A0ABT1QQM7_9GAMM</name>
<keyword evidence="3 6" id="KW-0285">Flavoprotein</keyword>
<dbReference type="InterPro" id="IPR046373">
    <property type="entry name" value="Acyl-CoA_Oxase/DH_mid-dom_sf"/>
</dbReference>
<dbReference type="EMBL" id="JANFQO010000005">
    <property type="protein sequence ID" value="MCQ4164587.1"/>
    <property type="molecule type" value="Genomic_DNA"/>
</dbReference>
<dbReference type="InterPro" id="IPR009075">
    <property type="entry name" value="AcylCo_DH/oxidase_C"/>
</dbReference>
<dbReference type="Proteomes" id="UP001165498">
    <property type="component" value="Unassembled WGS sequence"/>
</dbReference>
<evidence type="ECO:0000313" key="12">
    <source>
        <dbReference type="Proteomes" id="UP001165498"/>
    </source>
</evidence>
<dbReference type="SUPFAM" id="SSF47203">
    <property type="entry name" value="Acyl-CoA dehydrogenase C-terminal domain-like"/>
    <property type="match status" value="1"/>
</dbReference>
<comment type="cofactor">
    <cofactor evidence="1 6">
        <name>FAD</name>
        <dbReference type="ChEBI" id="CHEBI:57692"/>
    </cofactor>
</comment>
<feature type="domain" description="Acyl-CoA oxidase/dehydrogenase middle" evidence="8">
    <location>
        <begin position="163"/>
        <end position="271"/>
    </location>
</feature>
<evidence type="ECO:0000256" key="3">
    <source>
        <dbReference type="ARBA" id="ARBA00022630"/>
    </source>
</evidence>
<accession>A0ABT1QQM7</accession>
<dbReference type="InterPro" id="IPR036250">
    <property type="entry name" value="AcylCo_DH-like_C"/>
</dbReference>
<evidence type="ECO:0000259" key="8">
    <source>
        <dbReference type="Pfam" id="PF02770"/>
    </source>
</evidence>
<keyword evidence="12" id="KW-1185">Reference proteome</keyword>
<dbReference type="InterPro" id="IPR025878">
    <property type="entry name" value="Acyl-CoA_dh-like_C_dom"/>
</dbReference>
<comment type="similarity">
    <text evidence="2 6">Belongs to the acyl-CoA dehydrogenase family.</text>
</comment>
<evidence type="ECO:0000259" key="9">
    <source>
        <dbReference type="Pfam" id="PF02771"/>
    </source>
</evidence>
<dbReference type="Pfam" id="PF02770">
    <property type="entry name" value="Acyl-CoA_dh_M"/>
    <property type="match status" value="1"/>
</dbReference>
<evidence type="ECO:0000256" key="6">
    <source>
        <dbReference type="RuleBase" id="RU362125"/>
    </source>
</evidence>
<dbReference type="Pfam" id="PF12806">
    <property type="entry name" value="Acyl-CoA_dh_C"/>
    <property type="match status" value="1"/>
</dbReference>
<feature type="domain" description="Acyl-CoA dehydrogenase/oxidase C-terminal" evidence="7">
    <location>
        <begin position="282"/>
        <end position="450"/>
    </location>
</feature>
<protein>
    <submittedName>
        <fullName evidence="11">Acyl-CoA dehydrogenase C-terminal domain-containing protein</fullName>
    </submittedName>
</protein>
<evidence type="ECO:0000256" key="5">
    <source>
        <dbReference type="ARBA" id="ARBA00023002"/>
    </source>
</evidence>
<evidence type="ECO:0000256" key="1">
    <source>
        <dbReference type="ARBA" id="ARBA00001974"/>
    </source>
</evidence>
<evidence type="ECO:0000259" key="10">
    <source>
        <dbReference type="Pfam" id="PF12806"/>
    </source>
</evidence>
<evidence type="ECO:0000259" key="7">
    <source>
        <dbReference type="Pfam" id="PF00441"/>
    </source>
</evidence>
<gene>
    <name evidence="11" type="ORF">NM961_07675</name>
</gene>
<sequence>MSKYAAPLTDMRFALYDVLGAEALWARLPGGEAASRDVVDAVLDEAARFAEQVLAPLNQSGDQEGCHFANGVVTTPKGFKEAYAQFCDGGWPALNASEEYGGQHVPEGVGAAVKEMLDSANLSWANFPLLSHGASEALRQHGEEWQREVFLKPIVSGKWTGTMCLTEPHCGTDLGLLKTKAEPSADGSYRITGTKIFITAGEHDMAGNIIHLVLARLPDAPPGTKGISLFIVPKFKVARDGTVGERNTLACGSIEHKMGIKASATCVMNFDGAEGYLIGQPNKGLNAMFTMMNTARIAVGYQGLALTERAYQNSLAYARDRLQMRSLSGPKRPDKPADPLIVHPDIRRMLLTQKAYAEGGRVLGYYAALLVDTIERSEDAAERQRADELLGFITPIVKALLTETAQESTYCALQIFGGHGYIAEWGMEQFQRDARITTIYEGTTQIQALDLLGRKIMQLQGAGLRHFVEEISAFCHAEQANPELIEFIKPLAELTQEWIGLTQEIGRKAMADAEEMGAAAVDYLFYAGHIALAYFWARSVAAADASASHGAEFKQAKRLTARFFYSRLLPRTRGHIAAIRAGAESLMAMPDALFG</sequence>
<dbReference type="Gene3D" id="2.40.110.10">
    <property type="entry name" value="Butyryl-CoA Dehydrogenase, subunit A, domain 2"/>
    <property type="match status" value="1"/>
</dbReference>
<dbReference type="SUPFAM" id="SSF56645">
    <property type="entry name" value="Acyl-CoA dehydrogenase NM domain-like"/>
    <property type="match status" value="1"/>
</dbReference>
<dbReference type="Gene3D" id="1.10.540.10">
    <property type="entry name" value="Acyl-CoA dehydrogenase/oxidase, N-terminal domain"/>
    <property type="match status" value="1"/>
</dbReference>
<evidence type="ECO:0000256" key="4">
    <source>
        <dbReference type="ARBA" id="ARBA00022827"/>
    </source>
</evidence>
<dbReference type="Pfam" id="PF00441">
    <property type="entry name" value="Acyl-CoA_dh_1"/>
    <property type="match status" value="1"/>
</dbReference>
<dbReference type="InterPro" id="IPR006091">
    <property type="entry name" value="Acyl-CoA_Oxase/DH_mid-dom"/>
</dbReference>
<dbReference type="InterPro" id="IPR009100">
    <property type="entry name" value="AcylCoA_DH/oxidase_NM_dom_sf"/>
</dbReference>
<dbReference type="InterPro" id="IPR052166">
    <property type="entry name" value="Diverse_Acyl-CoA_DH"/>
</dbReference>
<evidence type="ECO:0000256" key="2">
    <source>
        <dbReference type="ARBA" id="ARBA00009347"/>
    </source>
</evidence>
<evidence type="ECO:0000313" key="11">
    <source>
        <dbReference type="EMBL" id="MCQ4164587.1"/>
    </source>
</evidence>
<dbReference type="Gene3D" id="1.20.140.10">
    <property type="entry name" value="Butyryl-CoA Dehydrogenase, subunit A, domain 3"/>
    <property type="match status" value="1"/>
</dbReference>
<reference evidence="11" key="1">
    <citation type="submission" date="2022-07" db="EMBL/GenBank/DDBJ databases">
        <title>Tahibacter sp., a new gammaproteobacterium isolated from the silt sample collected at pig farm.</title>
        <authorList>
            <person name="Chen H."/>
        </authorList>
    </citation>
    <scope>NUCLEOTIDE SEQUENCE</scope>
    <source>
        <strain evidence="11">P2K</strain>
    </source>
</reference>
<dbReference type="Pfam" id="PF02771">
    <property type="entry name" value="Acyl-CoA_dh_N"/>
    <property type="match status" value="1"/>
</dbReference>
<keyword evidence="4 6" id="KW-0274">FAD</keyword>
<feature type="domain" description="Acyl-CoA dehydrogenase/oxidase N-terminal" evidence="9">
    <location>
        <begin position="41"/>
        <end position="158"/>
    </location>
</feature>
<feature type="domain" description="Acetyl-CoA dehydrogenase-like C-terminal" evidence="10">
    <location>
        <begin position="467"/>
        <end position="590"/>
    </location>
</feature>
<dbReference type="PANTHER" id="PTHR42803:SF1">
    <property type="entry name" value="BROAD-SPECIFICITY LINEAR ACYL-COA DEHYDROGENASE FADE5"/>
    <property type="match status" value="1"/>
</dbReference>